<dbReference type="RefSeq" id="WP_155970476.1">
    <property type="nucleotide sequence ID" value="NZ_CP091512.1"/>
</dbReference>
<evidence type="ECO:0000313" key="2">
    <source>
        <dbReference type="Proteomes" id="UP000832034"/>
    </source>
</evidence>
<keyword evidence="2" id="KW-1185">Reference proteome</keyword>
<reference evidence="1" key="2">
    <citation type="journal article" date="2022" name="Res Sq">
        <title>Evolution of multicellular longitudinally dividing oral cavity symbionts (Neisseriaceae).</title>
        <authorList>
            <person name="Nyongesa S."/>
            <person name="Weber P."/>
            <person name="Bernet E."/>
            <person name="Pullido F."/>
            <person name="Nieckarz M."/>
            <person name="Delaby M."/>
            <person name="Nieves C."/>
            <person name="Viehboeck T."/>
            <person name="Krause N."/>
            <person name="Rivera-Millot A."/>
            <person name="Nakamura A."/>
            <person name="Vischer N."/>
            <person name="VanNieuwenhze M."/>
            <person name="Brun Y."/>
            <person name="Cava F."/>
            <person name="Bulgheresi S."/>
            <person name="Veyrier F."/>
        </authorList>
    </citation>
    <scope>NUCLEOTIDE SEQUENCE</scope>
    <source>
        <strain evidence="1">SAG 1488-6</strain>
    </source>
</reference>
<dbReference type="Proteomes" id="UP000832034">
    <property type="component" value="Chromosome"/>
</dbReference>
<protein>
    <submittedName>
        <fullName evidence="1">Uncharacterized protein</fullName>
    </submittedName>
</protein>
<dbReference type="EMBL" id="CP091512">
    <property type="protein sequence ID" value="UOO91651.1"/>
    <property type="molecule type" value="Genomic_DNA"/>
</dbReference>
<name>A0ABY4E7B4_VITST</name>
<organism evidence="1 2">
    <name type="scientific">Vitreoscilla stercoraria</name>
    <dbReference type="NCBI Taxonomy" id="61"/>
    <lineage>
        <taxon>Bacteria</taxon>
        <taxon>Pseudomonadati</taxon>
        <taxon>Pseudomonadota</taxon>
        <taxon>Betaproteobacteria</taxon>
        <taxon>Neisseriales</taxon>
        <taxon>Neisseriaceae</taxon>
        <taxon>Vitreoscilla</taxon>
    </lineage>
</organism>
<proteinExistence type="predicted"/>
<accession>A0ABY4E7B4</accession>
<sequence length="67" mass="7673">MYTLTMADKERLKDYALKLIGTDKVNTKEQLYTRIRTVAKLLSDINETQVKEMHGSAVASSRTDKPR</sequence>
<evidence type="ECO:0000313" key="1">
    <source>
        <dbReference type="EMBL" id="UOO91651.1"/>
    </source>
</evidence>
<reference evidence="1" key="1">
    <citation type="submission" date="2021-12" db="EMBL/GenBank/DDBJ databases">
        <authorList>
            <person name="Veyrier F.J."/>
        </authorList>
    </citation>
    <scope>NUCLEOTIDE SEQUENCE</scope>
    <source>
        <strain evidence="1">SAG 1488-6</strain>
    </source>
</reference>
<gene>
    <name evidence="1" type="ORF">LVJ81_08335</name>
</gene>